<evidence type="ECO:0000313" key="2">
    <source>
        <dbReference type="Proteomes" id="UP001177021"/>
    </source>
</evidence>
<keyword evidence="2" id="KW-1185">Reference proteome</keyword>
<name>A0ACB0JU23_TRIPR</name>
<dbReference type="Proteomes" id="UP001177021">
    <property type="component" value="Unassembled WGS sequence"/>
</dbReference>
<gene>
    <name evidence="1" type="ORF">MILVUS5_LOCUS15899</name>
</gene>
<reference evidence="1" key="1">
    <citation type="submission" date="2023-10" db="EMBL/GenBank/DDBJ databases">
        <authorList>
            <person name="Rodriguez Cubillos JULIANA M."/>
            <person name="De Vega J."/>
        </authorList>
    </citation>
    <scope>NUCLEOTIDE SEQUENCE</scope>
</reference>
<organism evidence="1 2">
    <name type="scientific">Trifolium pratense</name>
    <name type="common">Red clover</name>
    <dbReference type="NCBI Taxonomy" id="57577"/>
    <lineage>
        <taxon>Eukaryota</taxon>
        <taxon>Viridiplantae</taxon>
        <taxon>Streptophyta</taxon>
        <taxon>Embryophyta</taxon>
        <taxon>Tracheophyta</taxon>
        <taxon>Spermatophyta</taxon>
        <taxon>Magnoliopsida</taxon>
        <taxon>eudicotyledons</taxon>
        <taxon>Gunneridae</taxon>
        <taxon>Pentapetalae</taxon>
        <taxon>rosids</taxon>
        <taxon>fabids</taxon>
        <taxon>Fabales</taxon>
        <taxon>Fabaceae</taxon>
        <taxon>Papilionoideae</taxon>
        <taxon>50 kb inversion clade</taxon>
        <taxon>NPAAA clade</taxon>
        <taxon>Hologalegina</taxon>
        <taxon>IRL clade</taxon>
        <taxon>Trifolieae</taxon>
        <taxon>Trifolium</taxon>
    </lineage>
</organism>
<protein>
    <submittedName>
        <fullName evidence="1">Uncharacterized protein</fullName>
    </submittedName>
</protein>
<sequence length="538" mass="59272">MARATTTSNSSINHNWLSFSLSPMEMSHLDSYDVASSVTNNNTSHQNHHHYFLDNMFHTGWGKSTEVVATAQALEQPIWFMDSTTQSQSVVNHAPSPKLNDFLGDSQAETQDDSSLTNMYDHHHYFGGDHHQHQQQNHQDLVVTGFQAFSNNSGGGSEVDDSGSIGKSSQAACGNEFGTHCVESGNEFAYSAAAVKAVNGALSLAVARSSEENAIVVADSDSSKKIADTFGQRTSIYRGVTRHRWTGRYEAHLWDNSCRREGQARKGRQVYLGGYDKEEKAARSYDLAALKYWGPTATTNFPVSSYEKELEEMKEVTKQEFIASLRRKSSGFSRGASIYRGVTRHHQQGRWQARIGRVAGNKDLYLGTFATEEEAAEAYDIAAIKFRGANAVTNFEMNRYDVDAIMQSSLPVGSTAKRVKRSLGSEQKASVTSNIQQQNNAEQYAACMINSNKSSNINFSTIPHQLPAALSTVPYGMVPYDSNPSAYYHHTLFQHFNSESNDGAAESVVNSTNATNGGLNAMPPTSAAEFYLWPNQSY</sequence>
<dbReference type="EMBL" id="CASHSV030000109">
    <property type="protein sequence ID" value="CAJ2647354.1"/>
    <property type="molecule type" value="Genomic_DNA"/>
</dbReference>
<comment type="caution">
    <text evidence="1">The sequence shown here is derived from an EMBL/GenBank/DDBJ whole genome shotgun (WGS) entry which is preliminary data.</text>
</comment>
<accession>A0ACB0JU23</accession>
<evidence type="ECO:0000313" key="1">
    <source>
        <dbReference type="EMBL" id="CAJ2647354.1"/>
    </source>
</evidence>
<proteinExistence type="predicted"/>